<dbReference type="SMART" id="SM00387">
    <property type="entry name" value="HATPase_c"/>
    <property type="match status" value="1"/>
</dbReference>
<dbReference type="SUPFAM" id="SSF47384">
    <property type="entry name" value="Homodimeric domain of signal transducing histidine kinase"/>
    <property type="match status" value="1"/>
</dbReference>
<evidence type="ECO:0000259" key="13">
    <source>
        <dbReference type="PROSITE" id="PS50109"/>
    </source>
</evidence>
<feature type="transmembrane region" description="Helical" evidence="12">
    <location>
        <begin position="170"/>
        <end position="192"/>
    </location>
</feature>
<dbReference type="InterPro" id="IPR036097">
    <property type="entry name" value="HisK_dim/P_sf"/>
</dbReference>
<keyword evidence="6 12" id="KW-0812">Transmembrane</keyword>
<evidence type="ECO:0000256" key="3">
    <source>
        <dbReference type="ARBA" id="ARBA00012438"/>
    </source>
</evidence>
<dbReference type="InterPro" id="IPR005467">
    <property type="entry name" value="His_kinase_dom"/>
</dbReference>
<dbReference type="InterPro" id="IPR003660">
    <property type="entry name" value="HAMP_dom"/>
</dbReference>
<proteinExistence type="predicted"/>
<evidence type="ECO:0000256" key="4">
    <source>
        <dbReference type="ARBA" id="ARBA00022553"/>
    </source>
</evidence>
<evidence type="ECO:0000313" key="16">
    <source>
        <dbReference type="Proteomes" id="UP000620139"/>
    </source>
</evidence>
<dbReference type="PROSITE" id="PS50109">
    <property type="entry name" value="HIS_KIN"/>
    <property type="match status" value="1"/>
</dbReference>
<dbReference type="SUPFAM" id="SSF158472">
    <property type="entry name" value="HAMP domain-like"/>
    <property type="match status" value="1"/>
</dbReference>
<dbReference type="Pfam" id="PF00672">
    <property type="entry name" value="HAMP"/>
    <property type="match status" value="1"/>
</dbReference>
<evidence type="ECO:0000256" key="5">
    <source>
        <dbReference type="ARBA" id="ARBA00022679"/>
    </source>
</evidence>
<feature type="domain" description="Histidine kinase" evidence="13">
    <location>
        <begin position="256"/>
        <end position="472"/>
    </location>
</feature>
<dbReference type="EMBL" id="JAEDAL010000006">
    <property type="protein sequence ID" value="MBH9553584.1"/>
    <property type="molecule type" value="Genomic_DNA"/>
</dbReference>
<dbReference type="EC" id="2.7.13.3" evidence="3"/>
<accession>A0A931IWS1</accession>
<dbReference type="InterPro" id="IPR036890">
    <property type="entry name" value="HATPase_C_sf"/>
</dbReference>
<keyword evidence="7" id="KW-0418">Kinase</keyword>
<evidence type="ECO:0000259" key="14">
    <source>
        <dbReference type="PROSITE" id="PS50885"/>
    </source>
</evidence>
<keyword evidence="9" id="KW-0902">Two-component regulatory system</keyword>
<dbReference type="SUPFAM" id="SSF55874">
    <property type="entry name" value="ATPase domain of HSP90 chaperone/DNA topoisomerase II/histidine kinase"/>
    <property type="match status" value="1"/>
</dbReference>
<dbReference type="PANTHER" id="PTHR45436:SF5">
    <property type="entry name" value="SENSOR HISTIDINE KINASE TRCS"/>
    <property type="match status" value="1"/>
</dbReference>
<evidence type="ECO:0000256" key="9">
    <source>
        <dbReference type="ARBA" id="ARBA00023012"/>
    </source>
</evidence>
<evidence type="ECO:0000256" key="6">
    <source>
        <dbReference type="ARBA" id="ARBA00022692"/>
    </source>
</evidence>
<dbReference type="AlphaFoldDB" id="A0A931IWS1"/>
<comment type="subcellular location">
    <subcellularLocation>
        <location evidence="2">Membrane</location>
    </subcellularLocation>
</comment>
<evidence type="ECO:0000256" key="10">
    <source>
        <dbReference type="ARBA" id="ARBA00023136"/>
    </source>
</evidence>
<dbReference type="SMART" id="SM00388">
    <property type="entry name" value="HisKA"/>
    <property type="match status" value="1"/>
</dbReference>
<feature type="compositionally biased region" description="Pro residues" evidence="11">
    <location>
        <begin position="83"/>
        <end position="92"/>
    </location>
</feature>
<dbReference type="InterPro" id="IPR004358">
    <property type="entry name" value="Sig_transdc_His_kin-like_C"/>
</dbReference>
<evidence type="ECO:0000256" key="8">
    <source>
        <dbReference type="ARBA" id="ARBA00022989"/>
    </source>
</evidence>
<evidence type="ECO:0000256" key="2">
    <source>
        <dbReference type="ARBA" id="ARBA00004370"/>
    </source>
</evidence>
<evidence type="ECO:0000256" key="11">
    <source>
        <dbReference type="SAM" id="MobiDB-lite"/>
    </source>
</evidence>
<dbReference type="CDD" id="cd06225">
    <property type="entry name" value="HAMP"/>
    <property type="match status" value="1"/>
</dbReference>
<keyword evidence="5" id="KW-0808">Transferase</keyword>
<name>A0A931IWS1_9BURK</name>
<keyword evidence="8 12" id="KW-1133">Transmembrane helix</keyword>
<keyword evidence="16" id="KW-1185">Reference proteome</keyword>
<dbReference type="InterPro" id="IPR003594">
    <property type="entry name" value="HATPase_dom"/>
</dbReference>
<evidence type="ECO:0000256" key="12">
    <source>
        <dbReference type="SAM" id="Phobius"/>
    </source>
</evidence>
<gene>
    <name evidence="15" type="ORF">I7X43_12105</name>
</gene>
<keyword evidence="10 12" id="KW-0472">Membrane</keyword>
<dbReference type="Gene3D" id="1.10.287.130">
    <property type="match status" value="1"/>
</dbReference>
<feature type="compositionally biased region" description="Low complexity" evidence="11">
    <location>
        <begin position="71"/>
        <end position="82"/>
    </location>
</feature>
<dbReference type="RefSeq" id="WP_198101204.1">
    <property type="nucleotide sequence ID" value="NZ_JAEDAL010000006.1"/>
</dbReference>
<feature type="compositionally biased region" description="Basic and acidic residues" evidence="11">
    <location>
        <begin position="93"/>
        <end position="110"/>
    </location>
</feature>
<evidence type="ECO:0000256" key="7">
    <source>
        <dbReference type="ARBA" id="ARBA00022777"/>
    </source>
</evidence>
<protein>
    <recommendedName>
        <fullName evidence="3">histidine kinase</fullName>
        <ecNumber evidence="3">2.7.13.3</ecNumber>
    </recommendedName>
</protein>
<dbReference type="Gene3D" id="6.10.340.10">
    <property type="match status" value="1"/>
</dbReference>
<dbReference type="Proteomes" id="UP000620139">
    <property type="component" value="Unassembled WGS sequence"/>
</dbReference>
<evidence type="ECO:0000256" key="1">
    <source>
        <dbReference type="ARBA" id="ARBA00000085"/>
    </source>
</evidence>
<dbReference type="InterPro" id="IPR003661">
    <property type="entry name" value="HisK_dim/P_dom"/>
</dbReference>
<feature type="region of interest" description="Disordered" evidence="11">
    <location>
        <begin position="71"/>
        <end position="112"/>
    </location>
</feature>
<dbReference type="PRINTS" id="PR00344">
    <property type="entry name" value="BCTRLSENSOR"/>
</dbReference>
<reference evidence="15" key="1">
    <citation type="submission" date="2020-12" db="EMBL/GenBank/DDBJ databases">
        <title>The genome sequence of Inhella sp. 4Y17.</title>
        <authorList>
            <person name="Liu Y."/>
        </authorList>
    </citation>
    <scope>NUCLEOTIDE SEQUENCE</scope>
    <source>
        <strain evidence="15">4Y10</strain>
    </source>
</reference>
<comment type="catalytic activity">
    <reaction evidence="1">
        <text>ATP + protein L-histidine = ADP + protein N-phospho-L-histidine.</text>
        <dbReference type="EC" id="2.7.13.3"/>
    </reaction>
</comment>
<dbReference type="SMART" id="SM00304">
    <property type="entry name" value="HAMP"/>
    <property type="match status" value="1"/>
</dbReference>
<dbReference type="GO" id="GO:0000155">
    <property type="term" value="F:phosphorelay sensor kinase activity"/>
    <property type="evidence" value="ECO:0007669"/>
    <property type="project" value="InterPro"/>
</dbReference>
<dbReference type="PROSITE" id="PS50885">
    <property type="entry name" value="HAMP"/>
    <property type="match status" value="1"/>
</dbReference>
<dbReference type="CDD" id="cd00082">
    <property type="entry name" value="HisKA"/>
    <property type="match status" value="1"/>
</dbReference>
<dbReference type="Pfam" id="PF00512">
    <property type="entry name" value="HisKA"/>
    <property type="match status" value="1"/>
</dbReference>
<dbReference type="PANTHER" id="PTHR45436">
    <property type="entry name" value="SENSOR HISTIDINE KINASE YKOH"/>
    <property type="match status" value="1"/>
</dbReference>
<dbReference type="GO" id="GO:0005886">
    <property type="term" value="C:plasma membrane"/>
    <property type="evidence" value="ECO:0007669"/>
    <property type="project" value="TreeGrafter"/>
</dbReference>
<dbReference type="Gene3D" id="3.30.565.10">
    <property type="entry name" value="Histidine kinase-like ATPase, C-terminal domain"/>
    <property type="match status" value="1"/>
</dbReference>
<feature type="domain" description="HAMP" evidence="14">
    <location>
        <begin position="193"/>
        <end position="248"/>
    </location>
</feature>
<feature type="region of interest" description="Disordered" evidence="11">
    <location>
        <begin position="449"/>
        <end position="474"/>
    </location>
</feature>
<keyword evidence="4" id="KW-0597">Phosphoprotein</keyword>
<evidence type="ECO:0000313" key="15">
    <source>
        <dbReference type="EMBL" id="MBH9553584.1"/>
    </source>
</evidence>
<organism evidence="15 16">
    <name type="scientific">Inhella gelatinilytica</name>
    <dbReference type="NCBI Taxonomy" id="2795030"/>
    <lineage>
        <taxon>Bacteria</taxon>
        <taxon>Pseudomonadati</taxon>
        <taxon>Pseudomonadota</taxon>
        <taxon>Betaproteobacteria</taxon>
        <taxon>Burkholderiales</taxon>
        <taxon>Sphaerotilaceae</taxon>
        <taxon>Inhella</taxon>
    </lineage>
</organism>
<sequence length="474" mass="51102">MRLAHQLSLTLLATALAAAAAMGGLMAWNLRAGFSDYLRAQDRQRLQSFAGAARAAIDQWGIEGLRAQPQRLLPPGGDLLEGPPGPPPGPDGRPPDRPRPPPGGERDPARRGLSLVDPQGHLIWGRSPPPGRQPLEEPIVLEGRTVALARLMPRPEAPEALDRRFLQRQFLGMLAIGAVVAALAAALAWGLARRWLQPLTAVQKASHRLAQGDFSVRLPRRAAALRNEFDALVDDVNHLAAALQSLESSRRRWMAELSHELRTPLTVLRGELEAVRDGVRPFNDERLEALSREVGRLRRLADDFHCLALADLGALPFHPHTLEVGDLVQGVVARHQALAAQAGLTLALHPLPPLPPVRWDGVRIEQVMDNLLTNAVAYTDAPGLLEVTVEAVGEGVQIQVDDSPPGVSPGLLPKLFDPLFRADPARQRRDGAGSGLGLSIAQAWVQRHGGRLQASTSPRGGLRVTLSLPSSPPP</sequence>
<dbReference type="InterPro" id="IPR050428">
    <property type="entry name" value="TCS_sensor_his_kinase"/>
</dbReference>
<dbReference type="Pfam" id="PF02518">
    <property type="entry name" value="HATPase_c"/>
    <property type="match status" value="1"/>
</dbReference>
<comment type="caution">
    <text evidence="15">The sequence shown here is derived from an EMBL/GenBank/DDBJ whole genome shotgun (WGS) entry which is preliminary data.</text>
</comment>
<dbReference type="CDD" id="cd00075">
    <property type="entry name" value="HATPase"/>
    <property type="match status" value="1"/>
</dbReference>